<keyword evidence="2" id="KW-0813">Transport</keyword>
<keyword evidence="4" id="KW-1185">Reference proteome</keyword>
<dbReference type="SUPFAM" id="SSF52540">
    <property type="entry name" value="P-loop containing nucleoside triphosphate hydrolases"/>
    <property type="match status" value="1"/>
</dbReference>
<evidence type="ECO:0000313" key="4">
    <source>
        <dbReference type="Proteomes" id="UP001500340"/>
    </source>
</evidence>
<dbReference type="Proteomes" id="UP001500340">
    <property type="component" value="Unassembled WGS sequence"/>
</dbReference>
<dbReference type="PANTHER" id="PTHR43335:SF4">
    <property type="entry name" value="ABC TRANSPORTER, ATP-BINDING PROTEIN"/>
    <property type="match status" value="1"/>
</dbReference>
<dbReference type="EMBL" id="BAAACX010000015">
    <property type="protein sequence ID" value="GAA0399348.1"/>
    <property type="molecule type" value="Genomic_DNA"/>
</dbReference>
<dbReference type="PANTHER" id="PTHR43335">
    <property type="entry name" value="ABC TRANSPORTER, ATP-BINDING PROTEIN"/>
    <property type="match status" value="1"/>
</dbReference>
<dbReference type="Gene3D" id="3.40.50.300">
    <property type="entry name" value="P-loop containing nucleotide triphosphate hydrolases"/>
    <property type="match status" value="1"/>
</dbReference>
<proteinExistence type="inferred from homology"/>
<gene>
    <name evidence="3" type="ORF">GCM10008933_32430</name>
</gene>
<evidence type="ECO:0000256" key="2">
    <source>
        <dbReference type="ARBA" id="ARBA00022448"/>
    </source>
</evidence>
<evidence type="ECO:0000256" key="1">
    <source>
        <dbReference type="ARBA" id="ARBA00005417"/>
    </source>
</evidence>
<accession>A0ABN0YLQ5</accession>
<comment type="similarity">
    <text evidence="1">Belongs to the ABC transporter superfamily.</text>
</comment>
<comment type="caution">
    <text evidence="3">The sequence shown here is derived from an EMBL/GenBank/DDBJ whole genome shotgun (WGS) entry which is preliminary data.</text>
</comment>
<name>A0ABN0YLQ5_9BACL</name>
<sequence>MISAYSLPPQSQRLGLAIVLVHKPSLLVLDEPTNGLDPADIRELRGHLRDLAHKEGVGIMISSVLCFH</sequence>
<evidence type="ECO:0000313" key="3">
    <source>
        <dbReference type="EMBL" id="GAA0399348.1"/>
    </source>
</evidence>
<dbReference type="InterPro" id="IPR027417">
    <property type="entry name" value="P-loop_NTPase"/>
</dbReference>
<reference evidence="3 4" key="1">
    <citation type="journal article" date="2019" name="Int. J. Syst. Evol. Microbiol.">
        <title>The Global Catalogue of Microorganisms (GCM) 10K type strain sequencing project: providing services to taxonomists for standard genome sequencing and annotation.</title>
        <authorList>
            <consortium name="The Broad Institute Genomics Platform"/>
            <consortium name="The Broad Institute Genome Sequencing Center for Infectious Disease"/>
            <person name="Wu L."/>
            <person name="Ma J."/>
        </authorList>
    </citation>
    <scope>NUCLEOTIDE SEQUENCE [LARGE SCALE GENOMIC DNA]</scope>
    <source>
        <strain evidence="3 4">JCM 12774</strain>
    </source>
</reference>
<protein>
    <recommendedName>
        <fullName evidence="5">ATPase AAA-type core domain-containing protein</fullName>
    </recommendedName>
</protein>
<evidence type="ECO:0008006" key="5">
    <source>
        <dbReference type="Google" id="ProtNLM"/>
    </source>
</evidence>
<organism evidence="3 4">
    <name type="scientific">Paenibacillus motobuensis</name>
    <dbReference type="NCBI Taxonomy" id="295324"/>
    <lineage>
        <taxon>Bacteria</taxon>
        <taxon>Bacillati</taxon>
        <taxon>Bacillota</taxon>
        <taxon>Bacilli</taxon>
        <taxon>Bacillales</taxon>
        <taxon>Paenibacillaceae</taxon>
        <taxon>Paenibacillus</taxon>
    </lineage>
</organism>